<dbReference type="PANTHER" id="PTHR34408">
    <property type="entry name" value="FAMILY PROTEIN, PUTATIVE-RELATED"/>
    <property type="match status" value="1"/>
</dbReference>
<reference evidence="1" key="1">
    <citation type="journal article" date="2021" name="Proc. Natl. Acad. Sci. U.S.A.">
        <title>A Catalog of Tens of Thousands of Viruses from Human Metagenomes Reveals Hidden Associations with Chronic Diseases.</title>
        <authorList>
            <person name="Tisza M.J."/>
            <person name="Buck C.B."/>
        </authorList>
    </citation>
    <scope>NUCLEOTIDE SEQUENCE</scope>
    <source>
        <strain evidence="1">Ctu2j3</strain>
    </source>
</reference>
<dbReference type="InterPro" id="IPR023346">
    <property type="entry name" value="Lysozyme-like_dom_sf"/>
</dbReference>
<name>A0A8S5UHN6_9CAUD</name>
<dbReference type="Gene3D" id="1.10.530.10">
    <property type="match status" value="1"/>
</dbReference>
<dbReference type="SUPFAM" id="SSF53955">
    <property type="entry name" value="Lysozyme-like"/>
    <property type="match status" value="1"/>
</dbReference>
<dbReference type="EMBL" id="BK016090">
    <property type="protein sequence ID" value="DAF94005.1"/>
    <property type="molecule type" value="Genomic_DNA"/>
</dbReference>
<organism evidence="1">
    <name type="scientific">Myoviridae sp. ctu2j3</name>
    <dbReference type="NCBI Taxonomy" id="2825197"/>
    <lineage>
        <taxon>Viruses</taxon>
        <taxon>Duplodnaviria</taxon>
        <taxon>Heunggongvirae</taxon>
        <taxon>Uroviricota</taxon>
        <taxon>Caudoviricetes</taxon>
    </lineage>
</organism>
<accession>A0A8S5UHN6</accession>
<sequence>MGYSITRDQLAKFAPNANAASLDALVAGANAATARFGIDSSPRRVRYFMAQSSYETQGYTKFVENLTYTTPERLVAVWPSRFTMDQSDSSKAYAPNYTNNPQKLANLVYASRMGNGDVASGDGWTFRGRGAFHLTGRANYSAYSAAVYGDQRIVSNPELVTQPADFFMSAAWFWSANGLSALADQDAYTAVTQKINGATGSALTALVQQRLPSLNAANAAFTW</sequence>
<protein>
    <submittedName>
        <fullName evidence="1">Chitinase A</fullName>
    </submittedName>
</protein>
<evidence type="ECO:0000313" key="1">
    <source>
        <dbReference type="EMBL" id="DAF94005.1"/>
    </source>
</evidence>
<dbReference type="EMBL" id="BK016090">
    <property type="protein sequence ID" value="DAF93996.1"/>
    <property type="molecule type" value="Genomic_DNA"/>
</dbReference>
<dbReference type="PANTHER" id="PTHR34408:SF1">
    <property type="entry name" value="GLYCOSYL HYDROLASE FAMILY 19 DOMAIN-CONTAINING PROTEIN HI_1415"/>
    <property type="match status" value="1"/>
</dbReference>
<dbReference type="InterPro" id="IPR052354">
    <property type="entry name" value="Cell_Wall_Dynamics_Protein"/>
</dbReference>
<proteinExistence type="predicted"/>